<name>A0AAE1Z5F4_SCHME</name>
<organism evidence="2 3">
    <name type="scientific">Schistosoma mekongi</name>
    <name type="common">Parasitic worm</name>
    <dbReference type="NCBI Taxonomy" id="38744"/>
    <lineage>
        <taxon>Eukaryota</taxon>
        <taxon>Metazoa</taxon>
        <taxon>Spiralia</taxon>
        <taxon>Lophotrochozoa</taxon>
        <taxon>Platyhelminthes</taxon>
        <taxon>Trematoda</taxon>
        <taxon>Digenea</taxon>
        <taxon>Strigeidida</taxon>
        <taxon>Schistosomatoidea</taxon>
        <taxon>Schistosomatidae</taxon>
        <taxon>Schistosoma</taxon>
    </lineage>
</organism>
<dbReference type="AlphaFoldDB" id="A0AAE1Z5F4"/>
<protein>
    <submittedName>
        <fullName evidence="2">Uncharacterized protein</fullName>
    </submittedName>
</protein>
<evidence type="ECO:0000313" key="2">
    <source>
        <dbReference type="EMBL" id="KAK4467475.1"/>
    </source>
</evidence>
<gene>
    <name evidence="2" type="ORF">MN116_009011</name>
</gene>
<proteinExistence type="predicted"/>
<comment type="caution">
    <text evidence="2">The sequence shown here is derived from an EMBL/GenBank/DDBJ whole genome shotgun (WGS) entry which is preliminary data.</text>
</comment>
<feature type="compositionally biased region" description="Polar residues" evidence="1">
    <location>
        <begin position="235"/>
        <end position="257"/>
    </location>
</feature>
<reference evidence="2" key="2">
    <citation type="journal article" date="2023" name="Infect Dis Poverty">
        <title>Chromosome-scale genome of the human blood fluke Schistosoma mekongi and its implications for public health.</title>
        <authorList>
            <person name="Zhou M."/>
            <person name="Xu L."/>
            <person name="Xu D."/>
            <person name="Chen W."/>
            <person name="Khan J."/>
            <person name="Hu Y."/>
            <person name="Huang H."/>
            <person name="Wei H."/>
            <person name="Zhang Y."/>
            <person name="Chusongsang P."/>
            <person name="Tanasarnprasert K."/>
            <person name="Hu X."/>
            <person name="Limpanont Y."/>
            <person name="Lv Z."/>
        </authorList>
    </citation>
    <scope>NUCLEOTIDE SEQUENCE</scope>
    <source>
        <strain evidence="2">LV_2022a</strain>
    </source>
</reference>
<keyword evidence="3" id="KW-1185">Reference proteome</keyword>
<dbReference type="EMBL" id="JALJAT010000047">
    <property type="protein sequence ID" value="KAK4467475.1"/>
    <property type="molecule type" value="Genomic_DNA"/>
</dbReference>
<dbReference type="Proteomes" id="UP001292079">
    <property type="component" value="Unassembled WGS sequence"/>
</dbReference>
<sequence length="335" mass="37574">MRPVLRSLSFLIGDSLEYILEIEYQSNRFHPRGVTNQLDEENISPSLSGGLYNPNRLNRITFFSSTSSNSSSGSGLSDTNFINVEHTAATGTTTNRFGLSSGFANSEHNENDSQHSNVVFSNNSQTTSRFVFDQLNVYDVDENLQSIGNTEHYRHTYSDNISNDCGIFPYYSIVSFQNDLERQDFCIECRYNHVRMTVQTCSCNCHNESKEVIATPILNFNTNNRNTHVLNRPLSSDNYPTPTKHSWNSTSSLSESVTHPALPPLTNALNEQSNPNPVNNHDTFRYFGVSSSVLNDDSTSGYDLSHDYSPTSMLDISGDVRTVNFVSHDQSPLRT</sequence>
<accession>A0AAE1Z5F4</accession>
<feature type="compositionally biased region" description="Polar residues" evidence="1">
    <location>
        <begin position="267"/>
        <end position="281"/>
    </location>
</feature>
<evidence type="ECO:0000256" key="1">
    <source>
        <dbReference type="SAM" id="MobiDB-lite"/>
    </source>
</evidence>
<reference evidence="2" key="1">
    <citation type="submission" date="2022-04" db="EMBL/GenBank/DDBJ databases">
        <authorList>
            <person name="Xu L."/>
            <person name="Lv Z."/>
        </authorList>
    </citation>
    <scope>NUCLEOTIDE SEQUENCE</scope>
    <source>
        <strain evidence="2">LV_2022a</strain>
    </source>
</reference>
<evidence type="ECO:0000313" key="3">
    <source>
        <dbReference type="Proteomes" id="UP001292079"/>
    </source>
</evidence>
<feature type="region of interest" description="Disordered" evidence="1">
    <location>
        <begin position="235"/>
        <end position="281"/>
    </location>
</feature>